<dbReference type="EMBL" id="FMJE01000005">
    <property type="protein sequence ID" value="SCM82563.1"/>
    <property type="molecule type" value="Genomic_DNA"/>
</dbReference>
<protein>
    <submittedName>
        <fullName evidence="1">Uncharacterized protein</fullName>
    </submittedName>
</protein>
<sequence>MLRINKQEILFQINNYCASAQQSIAKNFENLHSEELLFELSVLSALLDEFLGKQAKM</sequence>
<name>A0A212LYC1_9FIRM</name>
<reference evidence="1" key="1">
    <citation type="submission" date="2016-08" db="EMBL/GenBank/DDBJ databases">
        <authorList>
            <person name="Seilhamer J.J."/>
        </authorList>
    </citation>
    <scope>NUCLEOTIDE SEQUENCE</scope>
    <source>
        <strain evidence="1">86</strain>
    </source>
</reference>
<organism evidence="1">
    <name type="scientific">uncultured Sporomusa sp</name>
    <dbReference type="NCBI Taxonomy" id="307249"/>
    <lineage>
        <taxon>Bacteria</taxon>
        <taxon>Bacillati</taxon>
        <taxon>Bacillota</taxon>
        <taxon>Negativicutes</taxon>
        <taxon>Selenomonadales</taxon>
        <taxon>Sporomusaceae</taxon>
        <taxon>Sporomusa</taxon>
        <taxon>environmental samples</taxon>
    </lineage>
</organism>
<accession>A0A212LYC1</accession>
<proteinExistence type="predicted"/>
<gene>
    <name evidence="1" type="ORF">KL86SPO_50334</name>
</gene>
<dbReference type="AlphaFoldDB" id="A0A212LYC1"/>
<evidence type="ECO:0000313" key="1">
    <source>
        <dbReference type="EMBL" id="SCM82563.1"/>
    </source>
</evidence>